<organism evidence="1 2">
    <name type="scientific">Variovorax paradoxus</name>
    <dbReference type="NCBI Taxonomy" id="34073"/>
    <lineage>
        <taxon>Bacteria</taxon>
        <taxon>Pseudomonadati</taxon>
        <taxon>Pseudomonadota</taxon>
        <taxon>Betaproteobacteria</taxon>
        <taxon>Burkholderiales</taxon>
        <taxon>Comamonadaceae</taxon>
        <taxon>Variovorax</taxon>
    </lineage>
</organism>
<reference evidence="1 2" key="1">
    <citation type="submission" date="2014-12" db="EMBL/GenBank/DDBJ databases">
        <title>16Stimator: statistical estimation of ribosomal gene copy numbers from draft genome assemblies.</title>
        <authorList>
            <person name="Perisin M.A."/>
            <person name="Vetter M."/>
            <person name="Gilbert J.A."/>
            <person name="Bergelson J."/>
        </authorList>
    </citation>
    <scope>NUCLEOTIDE SEQUENCE [LARGE SCALE GENOMIC DNA]</scope>
    <source>
        <strain evidence="1 2">MEDvA23</strain>
    </source>
</reference>
<evidence type="ECO:0000313" key="1">
    <source>
        <dbReference type="EMBL" id="KIQ35279.1"/>
    </source>
</evidence>
<evidence type="ECO:0000313" key="2">
    <source>
        <dbReference type="Proteomes" id="UP000032067"/>
    </source>
</evidence>
<sequence>MTVETAFGAAALGAVAARDQWETRLLPGPDDMGGTTVSMDICWGTVLMCRLLYAGPSRTTTQVHRDVQAAQDWIVEYETRPSPAMPEWHACDGKAVASSNPSAGASRPMDLH</sequence>
<protein>
    <submittedName>
        <fullName evidence="1">Uncharacterized protein</fullName>
    </submittedName>
</protein>
<proteinExistence type="predicted"/>
<name>A0A0D0MWH9_VARPD</name>
<dbReference type="OrthoDB" id="8862652at2"/>
<dbReference type="Proteomes" id="UP000032067">
    <property type="component" value="Unassembled WGS sequence"/>
</dbReference>
<comment type="caution">
    <text evidence="1">The sequence shown here is derived from an EMBL/GenBank/DDBJ whole genome shotgun (WGS) entry which is preliminary data.</text>
</comment>
<dbReference type="AlphaFoldDB" id="A0A0D0MWH9"/>
<accession>A0A0D0MWH9</accession>
<gene>
    <name evidence="1" type="ORF">RT97_05050</name>
</gene>
<dbReference type="EMBL" id="JXQQ01000010">
    <property type="protein sequence ID" value="KIQ35279.1"/>
    <property type="molecule type" value="Genomic_DNA"/>
</dbReference>
<dbReference type="RefSeq" id="WP_042577681.1">
    <property type="nucleotide sequence ID" value="NZ_JXQQ01000010.1"/>
</dbReference>